<dbReference type="Gene3D" id="3.30.70.270">
    <property type="match status" value="1"/>
</dbReference>
<organism evidence="3">
    <name type="scientific">Tanacetum cinerariifolium</name>
    <name type="common">Dalmatian daisy</name>
    <name type="synonym">Chrysanthemum cinerariifolium</name>
    <dbReference type="NCBI Taxonomy" id="118510"/>
    <lineage>
        <taxon>Eukaryota</taxon>
        <taxon>Viridiplantae</taxon>
        <taxon>Streptophyta</taxon>
        <taxon>Embryophyta</taxon>
        <taxon>Tracheophyta</taxon>
        <taxon>Spermatophyta</taxon>
        <taxon>Magnoliopsida</taxon>
        <taxon>eudicotyledons</taxon>
        <taxon>Gunneridae</taxon>
        <taxon>Pentapetalae</taxon>
        <taxon>asterids</taxon>
        <taxon>campanulids</taxon>
        <taxon>Asterales</taxon>
        <taxon>Asteraceae</taxon>
        <taxon>Asteroideae</taxon>
        <taxon>Anthemideae</taxon>
        <taxon>Anthemidinae</taxon>
        <taxon>Tanacetum</taxon>
    </lineage>
</organism>
<dbReference type="InterPro" id="IPR000477">
    <property type="entry name" value="RT_dom"/>
</dbReference>
<dbReference type="InterPro" id="IPR053134">
    <property type="entry name" value="RNA-dir_DNA_polymerase"/>
</dbReference>
<dbReference type="InterPro" id="IPR043128">
    <property type="entry name" value="Rev_trsase/Diguanyl_cyclase"/>
</dbReference>
<name>A0A699IAN3_TANCI</name>
<keyword evidence="3" id="KW-0548">Nucleotidyltransferase</keyword>
<dbReference type="InterPro" id="IPR043502">
    <property type="entry name" value="DNA/RNA_pol_sf"/>
</dbReference>
<gene>
    <name evidence="3" type="ORF">Tci_511899</name>
</gene>
<dbReference type="SUPFAM" id="SSF56672">
    <property type="entry name" value="DNA/RNA polymerases"/>
    <property type="match status" value="1"/>
</dbReference>
<protein>
    <submittedName>
        <fullName evidence="3">Putative reverse transcriptase domain-containing protein</fullName>
    </submittedName>
</protein>
<evidence type="ECO:0000256" key="1">
    <source>
        <dbReference type="SAM" id="MobiDB-lite"/>
    </source>
</evidence>
<dbReference type="PANTHER" id="PTHR24559:SF427">
    <property type="entry name" value="RNA-DIRECTED DNA POLYMERASE"/>
    <property type="match status" value="1"/>
</dbReference>
<sequence length="224" mass="25465">MLSFSGSQHCSFYYINTSKNNQNQQQSKKQNTGRAYTAGFGDKKPYGGSKPLCSKCNNHHDGQCAPKCHKCNRVGHLAHDYRSTTNANTANNQRGTRAGGNGNALAKVYAVRRTGTNPNSNVFTVFMDLMNHVCKPYLDKFVIIFIDDILIYLKNKEEHEEHLKLILELLKKEELYAKFSKCEFWIPKTEAWKLENIKNEDVGVLEDKGITAGSWKERGKTLRL</sequence>
<dbReference type="GO" id="GO:0003964">
    <property type="term" value="F:RNA-directed DNA polymerase activity"/>
    <property type="evidence" value="ECO:0007669"/>
    <property type="project" value="UniProtKB-KW"/>
</dbReference>
<evidence type="ECO:0000313" key="3">
    <source>
        <dbReference type="EMBL" id="GEZ39926.1"/>
    </source>
</evidence>
<feature type="region of interest" description="Disordered" evidence="1">
    <location>
        <begin position="21"/>
        <end position="43"/>
    </location>
</feature>
<accession>A0A699IAN3</accession>
<keyword evidence="3" id="KW-0808">Transferase</keyword>
<keyword evidence="3" id="KW-0695">RNA-directed DNA polymerase</keyword>
<dbReference type="Pfam" id="PF00078">
    <property type="entry name" value="RVT_1"/>
    <property type="match status" value="1"/>
</dbReference>
<comment type="caution">
    <text evidence="3">The sequence shown here is derived from an EMBL/GenBank/DDBJ whole genome shotgun (WGS) entry which is preliminary data.</text>
</comment>
<proteinExistence type="predicted"/>
<evidence type="ECO:0000259" key="2">
    <source>
        <dbReference type="Pfam" id="PF00078"/>
    </source>
</evidence>
<dbReference type="PANTHER" id="PTHR24559">
    <property type="entry name" value="TRANSPOSON TY3-I GAG-POL POLYPROTEIN"/>
    <property type="match status" value="1"/>
</dbReference>
<feature type="domain" description="Reverse transcriptase" evidence="2">
    <location>
        <begin position="121"/>
        <end position="186"/>
    </location>
</feature>
<dbReference type="AlphaFoldDB" id="A0A699IAN3"/>
<feature type="compositionally biased region" description="Low complexity" evidence="1">
    <location>
        <begin position="21"/>
        <end position="32"/>
    </location>
</feature>
<dbReference type="EMBL" id="BKCJ010274231">
    <property type="protein sequence ID" value="GEZ39926.1"/>
    <property type="molecule type" value="Genomic_DNA"/>
</dbReference>
<reference evidence="3" key="1">
    <citation type="journal article" date="2019" name="Sci. Rep.">
        <title>Draft genome of Tanacetum cinerariifolium, the natural source of mosquito coil.</title>
        <authorList>
            <person name="Yamashiro T."/>
            <person name="Shiraishi A."/>
            <person name="Satake H."/>
            <person name="Nakayama K."/>
        </authorList>
    </citation>
    <scope>NUCLEOTIDE SEQUENCE</scope>
</reference>